<dbReference type="Proteomes" id="UP000663923">
    <property type="component" value="Chromosome"/>
</dbReference>
<gene>
    <name evidence="2" type="ORF">J4G78_06440</name>
</gene>
<keyword evidence="3" id="KW-1185">Reference proteome</keyword>
<dbReference type="InterPro" id="IPR021913">
    <property type="entry name" value="DUF3526"/>
</dbReference>
<feature type="transmembrane region" description="Helical" evidence="1">
    <location>
        <begin position="188"/>
        <end position="210"/>
    </location>
</feature>
<proteinExistence type="predicted"/>
<evidence type="ECO:0000256" key="1">
    <source>
        <dbReference type="SAM" id="Phobius"/>
    </source>
</evidence>
<dbReference type="EMBL" id="CP071794">
    <property type="protein sequence ID" value="QTD57178.1"/>
    <property type="molecule type" value="Genomic_DNA"/>
</dbReference>
<keyword evidence="1" id="KW-0472">Membrane</keyword>
<evidence type="ECO:0000313" key="3">
    <source>
        <dbReference type="Proteomes" id="UP000663923"/>
    </source>
</evidence>
<accession>A0ABX7TAE0</accession>
<feature type="transmembrane region" description="Helical" evidence="1">
    <location>
        <begin position="440"/>
        <end position="458"/>
    </location>
</feature>
<organism evidence="2 3">
    <name type="scientific">Parasphingorhabdus cellanae</name>
    <dbReference type="NCBI Taxonomy" id="2806553"/>
    <lineage>
        <taxon>Bacteria</taxon>
        <taxon>Pseudomonadati</taxon>
        <taxon>Pseudomonadota</taxon>
        <taxon>Alphaproteobacteria</taxon>
        <taxon>Sphingomonadales</taxon>
        <taxon>Sphingomonadaceae</taxon>
        <taxon>Parasphingorhabdus</taxon>
    </lineage>
</organism>
<dbReference type="RefSeq" id="WP_207989448.1">
    <property type="nucleotide sequence ID" value="NZ_CP071794.1"/>
</dbReference>
<feature type="transmembrane region" description="Helical" evidence="1">
    <location>
        <begin position="141"/>
        <end position="161"/>
    </location>
</feature>
<keyword evidence="1" id="KW-0812">Transmembrane</keyword>
<feature type="transmembrane region" description="Helical" evidence="1">
    <location>
        <begin position="222"/>
        <end position="244"/>
    </location>
</feature>
<dbReference type="Pfam" id="PF12040">
    <property type="entry name" value="DUF3526"/>
    <property type="match status" value="1"/>
</dbReference>
<feature type="transmembrane region" description="Helical" evidence="1">
    <location>
        <begin position="256"/>
        <end position="280"/>
    </location>
</feature>
<name>A0ABX7TAE0_9SPHN</name>
<protein>
    <submittedName>
        <fullName evidence="2">DUF3526 domain-containing protein</fullName>
    </submittedName>
</protein>
<keyword evidence="1" id="KW-1133">Transmembrane helix</keyword>
<reference evidence="2 3" key="1">
    <citation type="submission" date="2021-03" db="EMBL/GenBank/DDBJ databases">
        <title>Complete genome of Parasphingorhabdus_sp.JHSY0214.</title>
        <authorList>
            <person name="Yoo J.H."/>
            <person name="Bae J.W."/>
        </authorList>
    </citation>
    <scope>NUCLEOTIDE SEQUENCE [LARGE SCALE GENOMIC DNA]</scope>
    <source>
        <strain evidence="2 3">JHSY0214</strain>
    </source>
</reference>
<sequence length="467" mass="51031">MNGALIRLELLLLIRSPVTLLLLVLVAGLSVGALASGAENSASRAEADTRFLENTREKETRFRDMLMDVEAGTEQSHYAGRPMAISHAAVLKNSVLGDFAVGVSDLLPSRVNVRLWENSASLFENYQFSNPTLLRLSGFDMTAMVILLMPLLMIALSFDALGSDRATGRIKLVLLSEPNERRYLIHRLAVRCGALWFVIILITLAAAIGYPGSIHSSRIAHYVAWMGGALLYGGFWFMIIAMVVQRVRAAGEAAGALIGLWAFLILIVPALTTAAVQAIYPAPSRLAYLTEVRAASSQADERQGQVMEEFAIANPQAHADSLSADAPFRDGFIRLSVVETATEAHRTHLDKVQTERAKAMAWLGLLSPAIAAEKLLTTVAGADAARYRIFQSDARVLLSKLAERLGPAIMQGERISMREYKALPKMTTRPEPLESARSTILTNIVILSLFVALSAFLWRSKRLTESE</sequence>
<dbReference type="PANTHER" id="PTHR43471">
    <property type="entry name" value="ABC TRANSPORTER PERMEASE"/>
    <property type="match status" value="1"/>
</dbReference>
<evidence type="ECO:0000313" key="2">
    <source>
        <dbReference type="EMBL" id="QTD57178.1"/>
    </source>
</evidence>